<evidence type="ECO:0000256" key="6">
    <source>
        <dbReference type="SAM" id="MobiDB-lite"/>
    </source>
</evidence>
<organism evidence="9 10">
    <name type="scientific">Roseateles paludis</name>
    <dbReference type="NCBI Taxonomy" id="3145238"/>
    <lineage>
        <taxon>Bacteria</taxon>
        <taxon>Pseudomonadati</taxon>
        <taxon>Pseudomonadota</taxon>
        <taxon>Betaproteobacteria</taxon>
        <taxon>Burkholderiales</taxon>
        <taxon>Sphaerotilaceae</taxon>
        <taxon>Roseateles</taxon>
    </lineage>
</organism>
<feature type="binding site" evidence="5">
    <location>
        <position position="178"/>
    </location>
    <ligand>
        <name>S-adenosyl-L-methionine</name>
        <dbReference type="ChEBI" id="CHEBI:59789"/>
    </ligand>
</feature>
<dbReference type="InterPro" id="IPR004556">
    <property type="entry name" value="HemK-like"/>
</dbReference>
<keyword evidence="10" id="KW-1185">Reference proteome</keyword>
<proteinExistence type="inferred from homology"/>
<dbReference type="NCBIfam" id="TIGR03534">
    <property type="entry name" value="RF_mod_PrmC"/>
    <property type="match status" value="1"/>
</dbReference>
<dbReference type="HAMAP" id="MF_02126">
    <property type="entry name" value="RF_methyltr_PrmC"/>
    <property type="match status" value="1"/>
</dbReference>
<evidence type="ECO:0000256" key="3">
    <source>
        <dbReference type="ARBA" id="ARBA00022691"/>
    </source>
</evidence>
<feature type="domain" description="Methyltransferase small" evidence="7">
    <location>
        <begin position="103"/>
        <end position="195"/>
    </location>
</feature>
<dbReference type="RefSeq" id="WP_347705423.1">
    <property type="nucleotide sequence ID" value="NZ_JBDPZD010000004.1"/>
</dbReference>
<dbReference type="CDD" id="cd02440">
    <property type="entry name" value="AdoMet_MTases"/>
    <property type="match status" value="1"/>
</dbReference>
<feature type="binding site" evidence="5">
    <location>
        <position position="163"/>
    </location>
    <ligand>
        <name>S-adenosyl-L-methionine</name>
        <dbReference type="ChEBI" id="CHEBI:59789"/>
    </ligand>
</feature>
<dbReference type="EC" id="2.1.1.297" evidence="5"/>
<evidence type="ECO:0000259" key="8">
    <source>
        <dbReference type="Pfam" id="PF17827"/>
    </source>
</evidence>
<dbReference type="PANTHER" id="PTHR18895:SF74">
    <property type="entry name" value="MTRF1L RELEASE FACTOR GLUTAMINE METHYLTRANSFERASE"/>
    <property type="match status" value="1"/>
</dbReference>
<feature type="binding site" evidence="5">
    <location>
        <begin position="178"/>
        <end position="181"/>
    </location>
    <ligand>
        <name>substrate</name>
    </ligand>
</feature>
<evidence type="ECO:0000256" key="2">
    <source>
        <dbReference type="ARBA" id="ARBA00022679"/>
    </source>
</evidence>
<dbReference type="Pfam" id="PF17827">
    <property type="entry name" value="PrmC_N"/>
    <property type="match status" value="1"/>
</dbReference>
<sequence>MTSPVASIDELLAQARRLGVERQDALAWLAHACGRDRAWLFAHGDEPAPPHAHAGLERLAAGEPLAHLTGWQPFHGLVLAVTPDVLIPRPDTEALVDWALELAPAGGRVADLGTGSGAIALALKAARPDLAVTATDLSPAALAVARANGVRLGLTVDWRLGSWLAPLGGERFDLIVSNPPYIAGHDPHLAALTHEPLGALTPGGDGLADLAHLAATSPMHLRPGGWLLLEHGWDQAQAVQHLLTQAGFADVSSQPDRAGRPRCTGGRWQG</sequence>
<evidence type="ECO:0000256" key="4">
    <source>
        <dbReference type="ARBA" id="ARBA00048391"/>
    </source>
</evidence>
<keyword evidence="1 5" id="KW-0489">Methyltransferase</keyword>
<comment type="similarity">
    <text evidence="5">Belongs to the protein N5-glutamine methyltransferase family. PrmC subfamily.</text>
</comment>
<feature type="domain" description="Release factor glutamine methyltransferase N-terminal" evidence="8">
    <location>
        <begin position="12"/>
        <end position="70"/>
    </location>
</feature>
<evidence type="ECO:0000313" key="10">
    <source>
        <dbReference type="Proteomes" id="UP001495147"/>
    </source>
</evidence>
<dbReference type="InterPro" id="IPR019874">
    <property type="entry name" value="RF_methyltr_PrmC"/>
</dbReference>
<dbReference type="PROSITE" id="PS00092">
    <property type="entry name" value="N6_MTASE"/>
    <property type="match status" value="1"/>
</dbReference>
<feature type="binding site" evidence="5">
    <location>
        <position position="136"/>
    </location>
    <ligand>
        <name>S-adenosyl-L-methionine</name>
        <dbReference type="ChEBI" id="CHEBI:59789"/>
    </ligand>
</feature>
<dbReference type="InterPro" id="IPR007848">
    <property type="entry name" value="Small_mtfrase_dom"/>
</dbReference>
<evidence type="ECO:0000256" key="1">
    <source>
        <dbReference type="ARBA" id="ARBA00022603"/>
    </source>
</evidence>
<dbReference type="NCBIfam" id="TIGR00536">
    <property type="entry name" value="hemK_fam"/>
    <property type="match status" value="1"/>
</dbReference>
<comment type="catalytic activity">
    <reaction evidence="4 5">
        <text>L-glutaminyl-[peptide chain release factor] + S-adenosyl-L-methionine = N(5)-methyl-L-glutaminyl-[peptide chain release factor] + S-adenosyl-L-homocysteine + H(+)</text>
        <dbReference type="Rhea" id="RHEA:42896"/>
        <dbReference type="Rhea" id="RHEA-COMP:10271"/>
        <dbReference type="Rhea" id="RHEA-COMP:10272"/>
        <dbReference type="ChEBI" id="CHEBI:15378"/>
        <dbReference type="ChEBI" id="CHEBI:30011"/>
        <dbReference type="ChEBI" id="CHEBI:57856"/>
        <dbReference type="ChEBI" id="CHEBI:59789"/>
        <dbReference type="ChEBI" id="CHEBI:61891"/>
        <dbReference type="EC" id="2.1.1.297"/>
    </reaction>
</comment>
<protein>
    <recommendedName>
        <fullName evidence="5">Release factor glutamine methyltransferase</fullName>
        <shortName evidence="5">RF MTase</shortName>
        <ecNumber evidence="5">2.1.1.297</ecNumber>
    </recommendedName>
    <alternativeName>
        <fullName evidence="5">N5-glutamine methyltransferase PrmC</fullName>
    </alternativeName>
    <alternativeName>
        <fullName evidence="5">Protein-(glutamine-N5) MTase PrmC</fullName>
    </alternativeName>
    <alternativeName>
        <fullName evidence="5">Protein-glutamine N-methyltransferase PrmC</fullName>
    </alternativeName>
</protein>
<reference evidence="9 10" key="1">
    <citation type="submission" date="2024-05" db="EMBL/GenBank/DDBJ databases">
        <title>Roseateles sp. DJS-2-20 16S ribosomal RNA gene Genome sequencing and assembly.</title>
        <authorList>
            <person name="Woo H."/>
        </authorList>
    </citation>
    <scope>NUCLEOTIDE SEQUENCE [LARGE SCALE GENOMIC DNA]</scope>
    <source>
        <strain evidence="9 10">DJS-2-20</strain>
    </source>
</reference>
<evidence type="ECO:0000313" key="9">
    <source>
        <dbReference type="EMBL" id="MEO3692598.1"/>
    </source>
</evidence>
<name>A0ABV0G4F9_9BURK</name>
<dbReference type="Pfam" id="PF05175">
    <property type="entry name" value="MTS"/>
    <property type="match status" value="1"/>
</dbReference>
<comment type="caution">
    <text evidence="9">The sequence shown here is derived from an EMBL/GenBank/DDBJ whole genome shotgun (WGS) entry which is preliminary data.</text>
</comment>
<dbReference type="EMBL" id="JBDPZD010000004">
    <property type="protein sequence ID" value="MEO3692598.1"/>
    <property type="molecule type" value="Genomic_DNA"/>
</dbReference>
<keyword evidence="3 5" id="KW-0949">S-adenosyl-L-methionine</keyword>
<dbReference type="PANTHER" id="PTHR18895">
    <property type="entry name" value="HEMK METHYLTRANSFERASE"/>
    <property type="match status" value="1"/>
</dbReference>
<dbReference type="Gene3D" id="1.10.8.10">
    <property type="entry name" value="DNA helicase RuvA subunit, C-terminal domain"/>
    <property type="match status" value="1"/>
</dbReference>
<dbReference type="InterPro" id="IPR002052">
    <property type="entry name" value="DNA_methylase_N6_adenine_CS"/>
</dbReference>
<evidence type="ECO:0000259" key="7">
    <source>
        <dbReference type="Pfam" id="PF05175"/>
    </source>
</evidence>
<feature type="region of interest" description="Disordered" evidence="6">
    <location>
        <begin position="251"/>
        <end position="270"/>
    </location>
</feature>
<dbReference type="Proteomes" id="UP001495147">
    <property type="component" value="Unassembled WGS sequence"/>
</dbReference>
<dbReference type="SUPFAM" id="SSF53335">
    <property type="entry name" value="S-adenosyl-L-methionine-dependent methyltransferases"/>
    <property type="match status" value="1"/>
</dbReference>
<keyword evidence="2 5" id="KW-0808">Transferase</keyword>
<dbReference type="InterPro" id="IPR029063">
    <property type="entry name" value="SAM-dependent_MTases_sf"/>
</dbReference>
<gene>
    <name evidence="5 9" type="primary">prmC</name>
    <name evidence="9" type="ORF">ABDJ85_14060</name>
</gene>
<comment type="function">
    <text evidence="5">Methylates the class 1 translation termination release factors RF1/PrfA and RF2/PrfB on the glutamine residue of the universally conserved GGQ motif.</text>
</comment>
<dbReference type="GO" id="GO:0102559">
    <property type="term" value="F:peptide chain release factor N(5)-glutamine methyltransferase activity"/>
    <property type="evidence" value="ECO:0007669"/>
    <property type="project" value="UniProtKB-EC"/>
</dbReference>
<dbReference type="Gene3D" id="3.40.50.150">
    <property type="entry name" value="Vaccinia Virus protein VP39"/>
    <property type="match status" value="1"/>
</dbReference>
<feature type="binding site" evidence="5">
    <location>
        <begin position="113"/>
        <end position="117"/>
    </location>
    <ligand>
        <name>S-adenosyl-L-methionine</name>
        <dbReference type="ChEBI" id="CHEBI:59789"/>
    </ligand>
</feature>
<accession>A0ABV0G4F9</accession>
<dbReference type="InterPro" id="IPR040758">
    <property type="entry name" value="PrmC_N"/>
</dbReference>
<evidence type="ECO:0000256" key="5">
    <source>
        <dbReference type="HAMAP-Rule" id="MF_02126"/>
    </source>
</evidence>
<dbReference type="GO" id="GO:0032259">
    <property type="term" value="P:methylation"/>
    <property type="evidence" value="ECO:0007669"/>
    <property type="project" value="UniProtKB-KW"/>
</dbReference>
<dbReference type="InterPro" id="IPR050320">
    <property type="entry name" value="N5-glutamine_MTase"/>
</dbReference>